<organism evidence="1 2">
    <name type="scientific">Dibothriocephalus latus</name>
    <name type="common">Fish tapeworm</name>
    <name type="synonym">Diphyllobothrium latum</name>
    <dbReference type="NCBI Taxonomy" id="60516"/>
    <lineage>
        <taxon>Eukaryota</taxon>
        <taxon>Metazoa</taxon>
        <taxon>Spiralia</taxon>
        <taxon>Lophotrochozoa</taxon>
        <taxon>Platyhelminthes</taxon>
        <taxon>Cestoda</taxon>
        <taxon>Eucestoda</taxon>
        <taxon>Diphyllobothriidea</taxon>
        <taxon>Diphyllobothriidae</taxon>
        <taxon>Dibothriocephalus</taxon>
    </lineage>
</organism>
<gene>
    <name evidence="1" type="ORF">DILT_LOCUS11578</name>
</gene>
<evidence type="ECO:0000313" key="2">
    <source>
        <dbReference type="Proteomes" id="UP000281553"/>
    </source>
</evidence>
<dbReference type="Proteomes" id="UP000281553">
    <property type="component" value="Unassembled WGS sequence"/>
</dbReference>
<sequence length="164" mass="16701">MPRETCGTDAGEIVFLHEEVLPTHFIELGASGRIAKVSTQHCGLIVLGAGNNDIILSALPITTEAIGISETRSALQEASVHTAESCIGGPVELGAQCAHVCANDPSQPRGHSAAEVKDAASSMSAVGATDALTSHSGLPVSLAAGYPARPQVEDCGTIFSEGQL</sequence>
<keyword evidence="2" id="KW-1185">Reference proteome</keyword>
<reference evidence="1 2" key="1">
    <citation type="submission" date="2018-11" db="EMBL/GenBank/DDBJ databases">
        <authorList>
            <consortium name="Pathogen Informatics"/>
        </authorList>
    </citation>
    <scope>NUCLEOTIDE SEQUENCE [LARGE SCALE GENOMIC DNA]</scope>
</reference>
<accession>A0A3P7LVX0</accession>
<dbReference type="AlphaFoldDB" id="A0A3P7LVX0"/>
<dbReference type="EMBL" id="UYRU01063495">
    <property type="protein sequence ID" value="VDN15747.1"/>
    <property type="molecule type" value="Genomic_DNA"/>
</dbReference>
<name>A0A3P7LVX0_DIBLA</name>
<proteinExistence type="predicted"/>
<evidence type="ECO:0000313" key="1">
    <source>
        <dbReference type="EMBL" id="VDN15747.1"/>
    </source>
</evidence>
<protein>
    <submittedName>
        <fullName evidence="1">Uncharacterized protein</fullName>
    </submittedName>
</protein>